<evidence type="ECO:0000256" key="7">
    <source>
        <dbReference type="ARBA" id="ARBA00022786"/>
    </source>
</evidence>
<keyword evidence="12" id="KW-0732">Signal</keyword>
<name>A0A420Y3I0_9PEZI</name>
<feature type="transmembrane region" description="Helical" evidence="11">
    <location>
        <begin position="448"/>
        <end position="467"/>
    </location>
</feature>
<feature type="domain" description="SWEET-like" evidence="13">
    <location>
        <begin position="612"/>
        <end position="729"/>
    </location>
</feature>
<accession>A0A420Y3I0</accession>
<comment type="subcellular location">
    <subcellularLocation>
        <location evidence="2">Endomembrane system</location>
        <topology evidence="2">Multi-pass membrane protein</topology>
    </subcellularLocation>
</comment>
<feature type="transmembrane region" description="Helical" evidence="11">
    <location>
        <begin position="700"/>
        <end position="717"/>
    </location>
</feature>
<comment type="catalytic activity">
    <reaction evidence="1">
        <text>S-ubiquitinyl-[E2 ubiquitin-conjugating enzyme]-L-cysteine + [acceptor protein]-L-lysine = [E2 ubiquitin-conjugating enzyme]-L-cysteine + N(6)-ubiquitinyl-[acceptor protein]-L-lysine.</text>
        <dbReference type="EC" id="2.3.2.27"/>
    </reaction>
</comment>
<comment type="caution">
    <text evidence="14">The sequence shown here is derived from an EMBL/GenBank/DDBJ whole genome shotgun (WGS) entry which is preliminary data.</text>
</comment>
<feature type="transmembrane region" description="Helical" evidence="11">
    <location>
        <begin position="473"/>
        <end position="498"/>
    </location>
</feature>
<feature type="region of interest" description="Disordered" evidence="10">
    <location>
        <begin position="103"/>
        <end position="122"/>
    </location>
</feature>
<feature type="compositionally biased region" description="Low complexity" evidence="10">
    <location>
        <begin position="578"/>
        <end position="600"/>
    </location>
</feature>
<dbReference type="EMBL" id="QVQW01000056">
    <property type="protein sequence ID" value="RKU42428.1"/>
    <property type="molecule type" value="Genomic_DNA"/>
</dbReference>
<keyword evidence="6 11" id="KW-0812">Transmembrane</keyword>
<keyword evidence="5" id="KW-0808">Transferase</keyword>
<evidence type="ECO:0000256" key="6">
    <source>
        <dbReference type="ARBA" id="ARBA00022692"/>
    </source>
</evidence>
<comment type="pathway">
    <text evidence="3">Protein modification; protein ubiquitination.</text>
</comment>
<keyword evidence="9 11" id="KW-0472">Membrane</keyword>
<evidence type="ECO:0000313" key="15">
    <source>
        <dbReference type="Proteomes" id="UP000275385"/>
    </source>
</evidence>
<feature type="transmembrane region" description="Helical" evidence="11">
    <location>
        <begin position="404"/>
        <end position="427"/>
    </location>
</feature>
<evidence type="ECO:0000256" key="4">
    <source>
        <dbReference type="ARBA" id="ARBA00012483"/>
    </source>
</evidence>
<feature type="transmembrane region" description="Helical" evidence="11">
    <location>
        <begin position="612"/>
        <end position="629"/>
    </location>
</feature>
<keyword evidence="8 11" id="KW-1133">Transmembrane helix</keyword>
<feature type="chain" id="PRO_5019050157" description="RING-type E3 ubiquitin transferase" evidence="12">
    <location>
        <begin position="28"/>
        <end position="834"/>
    </location>
</feature>
<feature type="region of interest" description="Disordered" evidence="10">
    <location>
        <begin position="576"/>
        <end position="600"/>
    </location>
</feature>
<evidence type="ECO:0000256" key="3">
    <source>
        <dbReference type="ARBA" id="ARBA00004906"/>
    </source>
</evidence>
<evidence type="ECO:0000256" key="2">
    <source>
        <dbReference type="ARBA" id="ARBA00004127"/>
    </source>
</evidence>
<dbReference type="STRING" id="177199.A0A420Y3I0"/>
<organism evidence="14 15">
    <name type="scientific">Coniochaeta pulveracea</name>
    <dbReference type="NCBI Taxonomy" id="177199"/>
    <lineage>
        <taxon>Eukaryota</taxon>
        <taxon>Fungi</taxon>
        <taxon>Dikarya</taxon>
        <taxon>Ascomycota</taxon>
        <taxon>Pezizomycotina</taxon>
        <taxon>Sordariomycetes</taxon>
        <taxon>Sordariomycetidae</taxon>
        <taxon>Coniochaetales</taxon>
        <taxon>Coniochaetaceae</taxon>
        <taxon>Coniochaeta</taxon>
    </lineage>
</organism>
<evidence type="ECO:0000256" key="9">
    <source>
        <dbReference type="ARBA" id="ARBA00023136"/>
    </source>
</evidence>
<dbReference type="AlphaFoldDB" id="A0A420Y3I0"/>
<keyword evidence="7" id="KW-0833">Ubl conjugation pathway</keyword>
<evidence type="ECO:0000259" key="13">
    <source>
        <dbReference type="Pfam" id="PF11145"/>
    </source>
</evidence>
<sequence>MPQPQENARVLIFVILIFWLITSPNDAGGPTRYGFAAVTRRLQRQRQAQLVLNSTRWGDFAPRLKDDQRDRTPRYLNLTGFREEDGLAWEDFGRFRDRCDEWSRNARSPSNADKDLWDVGGPSEPTWQNVTGVVTGEWVRRQGSVGGYASGYNLTELAPDVDWIARPEWNYNVTGKHGKIILNLDDKDAWINYKDEDGKEDLDGLVRKITATVNMQDEASSSSSWDMLFHGVHWPRQGILLLSSTSEKFAGIFGLPHLAPGPKFFRSSQQLLNKTVDDVLRRKERTRFSDPSTPWASSVEPQGDGLNPTPHCEYVLYAQVHPLGPEQLGTKPSDDTSQKTLGSLVADMEQELRNPTGAPVPSVPELQVSLVMWSPDCSYFLESKGPPIYPSVEGRHLVGKKDEILVYGGKISLMFFAFIFFCQVYLLKAQMRESSTPSTVGRVSFYTASIMLLADGLIFAAASAWSLSASTTLLPSLLVTLTAFLSMSLGGVFLGEVYKVQEPERRNRQREPAGVAAATNQTPASATPASQPPTPAPVRNSLPLPVTAARPVTAPSPPIIIPSDQDIDAEITQNAEDAASAVPRPATTPATTTAQPAVTARPTTFSSVSGRFILLGMFILFLSLAATSWPAPYRAFYVNSMSFLYFSLWLPQIWRNIQRNSRRAYSWPFMIGQSILRACPLAYFYCFDDNILFARPDRTAFGLLVAWLYVQLVLLAFQDILGPRYGIPKGWAPEAWDYHRILREDDLESGGLPIGLITPDAADEAGQSLSTRKESDRDRGKDRASGFPEGVHVHSVDCAICQEKLDVPVVPAGADPDAVGAGGGMAATEELPPL</sequence>
<dbReference type="Proteomes" id="UP000275385">
    <property type="component" value="Unassembled WGS sequence"/>
</dbReference>
<evidence type="ECO:0000313" key="14">
    <source>
        <dbReference type="EMBL" id="RKU42428.1"/>
    </source>
</evidence>
<dbReference type="GO" id="GO:0061630">
    <property type="term" value="F:ubiquitin protein ligase activity"/>
    <property type="evidence" value="ECO:0007669"/>
    <property type="project" value="UniProtKB-EC"/>
</dbReference>
<evidence type="ECO:0000256" key="12">
    <source>
        <dbReference type="SAM" id="SignalP"/>
    </source>
</evidence>
<dbReference type="EC" id="2.3.2.27" evidence="4"/>
<feature type="compositionally biased region" description="Basic and acidic residues" evidence="10">
    <location>
        <begin position="771"/>
        <end position="784"/>
    </location>
</feature>
<keyword evidence="15" id="KW-1185">Reference proteome</keyword>
<dbReference type="OrthoDB" id="9984778at2759"/>
<evidence type="ECO:0000256" key="11">
    <source>
        <dbReference type="SAM" id="Phobius"/>
    </source>
</evidence>
<feature type="transmembrane region" description="Helical" evidence="11">
    <location>
        <begin position="635"/>
        <end position="654"/>
    </location>
</feature>
<dbReference type="Pfam" id="PF11145">
    <property type="entry name" value="DUF2921"/>
    <property type="match status" value="1"/>
</dbReference>
<protein>
    <recommendedName>
        <fullName evidence="4">RING-type E3 ubiquitin transferase</fullName>
        <ecNumber evidence="4">2.3.2.27</ecNumber>
    </recommendedName>
</protein>
<feature type="region of interest" description="Disordered" evidence="10">
    <location>
        <begin position="764"/>
        <end position="788"/>
    </location>
</feature>
<dbReference type="InterPro" id="IPR021319">
    <property type="entry name" value="DUF2921"/>
</dbReference>
<evidence type="ECO:0000256" key="8">
    <source>
        <dbReference type="ARBA" id="ARBA00022989"/>
    </source>
</evidence>
<evidence type="ECO:0000256" key="10">
    <source>
        <dbReference type="SAM" id="MobiDB-lite"/>
    </source>
</evidence>
<evidence type="ECO:0000256" key="1">
    <source>
        <dbReference type="ARBA" id="ARBA00000900"/>
    </source>
</evidence>
<dbReference type="GO" id="GO:0012505">
    <property type="term" value="C:endomembrane system"/>
    <property type="evidence" value="ECO:0007669"/>
    <property type="project" value="UniProtKB-SubCell"/>
</dbReference>
<gene>
    <name evidence="14" type="ORF">DL546_000112</name>
</gene>
<feature type="signal peptide" evidence="12">
    <location>
        <begin position="1"/>
        <end position="27"/>
    </location>
</feature>
<feature type="region of interest" description="Disordered" evidence="10">
    <location>
        <begin position="503"/>
        <end position="543"/>
    </location>
</feature>
<evidence type="ECO:0000256" key="5">
    <source>
        <dbReference type="ARBA" id="ARBA00022679"/>
    </source>
</evidence>
<reference evidence="14 15" key="1">
    <citation type="submission" date="2018-08" db="EMBL/GenBank/DDBJ databases">
        <title>Draft genome of the lignicolous fungus Coniochaeta pulveracea.</title>
        <authorList>
            <person name="Borstlap C.J."/>
            <person name="De Witt R.N."/>
            <person name="Botha A."/>
            <person name="Volschenk H."/>
        </authorList>
    </citation>
    <scope>NUCLEOTIDE SEQUENCE [LARGE SCALE GENOMIC DNA]</scope>
    <source>
        <strain evidence="14 15">CAB683</strain>
    </source>
</reference>
<proteinExistence type="predicted"/>